<dbReference type="UniPathway" id="UPA00152"/>
<dbReference type="GO" id="GO:0009011">
    <property type="term" value="F:alpha-1,4-glucan glucosyltransferase (ADP-glucose donor) activity"/>
    <property type="evidence" value="ECO:0007669"/>
    <property type="project" value="UniProtKB-EC"/>
</dbReference>
<dbReference type="AlphaFoldDB" id="A0A833V885"/>
<dbReference type="InterPro" id="IPR013534">
    <property type="entry name" value="Starch_synth_cat_dom"/>
</dbReference>
<dbReference type="EMBL" id="SWLB01000016">
    <property type="protein sequence ID" value="KAF3328422.1"/>
    <property type="molecule type" value="Genomic_DNA"/>
</dbReference>
<evidence type="ECO:0000256" key="5">
    <source>
        <dbReference type="ARBA" id="ARBA00022679"/>
    </source>
</evidence>
<evidence type="ECO:0000259" key="11">
    <source>
        <dbReference type="Pfam" id="PF00534"/>
    </source>
</evidence>
<comment type="subcellular location">
    <subcellularLocation>
        <location evidence="9">Plastid</location>
        <location evidence="9">Chloroplast</location>
    </subcellularLocation>
    <subcellularLocation>
        <location evidence="9">Plastid</location>
        <location evidence="9">Amyloplast</location>
    </subcellularLocation>
</comment>
<dbReference type="PANTHER" id="PTHR46083:SF2">
    <property type="entry name" value="STARCH SYNTHASE 4, CHLOROPLASTIC_AMYLOPLASTIC-RELATED"/>
    <property type="match status" value="1"/>
</dbReference>
<dbReference type="PANTHER" id="PTHR46083">
    <property type="match status" value="1"/>
</dbReference>
<evidence type="ECO:0000256" key="6">
    <source>
        <dbReference type="ARBA" id="ARBA00022922"/>
    </source>
</evidence>
<dbReference type="GO" id="GO:0009507">
    <property type="term" value="C:chloroplast"/>
    <property type="evidence" value="ECO:0007669"/>
    <property type="project" value="UniProtKB-SubCell"/>
</dbReference>
<keyword evidence="10" id="KW-0175">Coiled coil</keyword>
<dbReference type="FunFam" id="3.40.50.2000:FF:000260">
    <property type="entry name" value="Starch synthase, chloroplastic/amyloplastic"/>
    <property type="match status" value="1"/>
</dbReference>
<keyword evidence="14" id="KW-1185">Reference proteome</keyword>
<dbReference type="EC" id="2.4.1.-" evidence="9"/>
<evidence type="ECO:0000256" key="8">
    <source>
        <dbReference type="ARBA" id="ARBA00023234"/>
    </source>
</evidence>
<gene>
    <name evidence="13" type="ORF">FCM35_KLT07028</name>
</gene>
<proteinExistence type="inferred from homology"/>
<dbReference type="Gene3D" id="3.40.50.2000">
    <property type="entry name" value="Glycogen Phosphorylase B"/>
    <property type="match status" value="2"/>
</dbReference>
<dbReference type="CDD" id="cd03791">
    <property type="entry name" value="GT5_Glycogen_synthase_DULL1-like"/>
    <property type="match status" value="1"/>
</dbReference>
<evidence type="ECO:0000313" key="13">
    <source>
        <dbReference type="EMBL" id="KAF3328422.1"/>
    </source>
</evidence>
<organism evidence="13 14">
    <name type="scientific">Carex littledalei</name>
    <dbReference type="NCBI Taxonomy" id="544730"/>
    <lineage>
        <taxon>Eukaryota</taxon>
        <taxon>Viridiplantae</taxon>
        <taxon>Streptophyta</taxon>
        <taxon>Embryophyta</taxon>
        <taxon>Tracheophyta</taxon>
        <taxon>Spermatophyta</taxon>
        <taxon>Magnoliopsida</taxon>
        <taxon>Liliopsida</taxon>
        <taxon>Poales</taxon>
        <taxon>Cyperaceae</taxon>
        <taxon>Cyperoideae</taxon>
        <taxon>Cariceae</taxon>
        <taxon>Carex</taxon>
        <taxon>Carex subgen. Euthyceras</taxon>
    </lineage>
</organism>
<feature type="domain" description="Starch synthase catalytic" evidence="12">
    <location>
        <begin position="375"/>
        <end position="615"/>
    </location>
</feature>
<dbReference type="GO" id="GO:0009501">
    <property type="term" value="C:amyloplast"/>
    <property type="evidence" value="ECO:0007669"/>
    <property type="project" value="UniProtKB-SubCell"/>
</dbReference>
<evidence type="ECO:0000256" key="10">
    <source>
        <dbReference type="SAM" id="Coils"/>
    </source>
</evidence>
<dbReference type="Pfam" id="PF00534">
    <property type="entry name" value="Glycos_transf_1"/>
    <property type="match status" value="1"/>
</dbReference>
<dbReference type="GO" id="GO:0004373">
    <property type="term" value="F:alpha-1,4-glucan glucosyltransferase (UDP-glucose donor) activity"/>
    <property type="evidence" value="ECO:0007669"/>
    <property type="project" value="InterPro"/>
</dbReference>
<keyword evidence="9" id="KW-0150">Chloroplast</keyword>
<dbReference type="HAMAP" id="MF_00484">
    <property type="entry name" value="Glycogen_synth"/>
    <property type="match status" value="1"/>
</dbReference>
<evidence type="ECO:0000256" key="3">
    <source>
        <dbReference type="ARBA" id="ARBA00010281"/>
    </source>
</evidence>
<comment type="similarity">
    <text evidence="3 9">Belongs to the glycosyltransferase 1 family. Bacterial/plant glycogen synthase subfamily.</text>
</comment>
<dbReference type="GO" id="GO:0019252">
    <property type="term" value="P:starch biosynthetic process"/>
    <property type="evidence" value="ECO:0007669"/>
    <property type="project" value="UniProtKB-UniRule"/>
</dbReference>
<evidence type="ECO:0000256" key="4">
    <source>
        <dbReference type="ARBA" id="ARBA00022676"/>
    </source>
</evidence>
<protein>
    <recommendedName>
        <fullName evidence="9">Starch synthase, chloroplastic/amyloplastic</fullName>
        <ecNumber evidence="9">2.4.1.-</ecNumber>
    </recommendedName>
</protein>
<dbReference type="Proteomes" id="UP000623129">
    <property type="component" value="Unassembled WGS sequence"/>
</dbReference>
<dbReference type="NCBIfam" id="NF001905">
    <property type="entry name" value="PRK00654.2-4"/>
    <property type="match status" value="1"/>
</dbReference>
<keyword evidence="5" id="KW-0808">Transferase</keyword>
<accession>A0A833V885</accession>
<evidence type="ECO:0000259" key="12">
    <source>
        <dbReference type="Pfam" id="PF08323"/>
    </source>
</evidence>
<keyword evidence="7" id="KW-0809">Transit peptide</keyword>
<keyword evidence="4 9" id="KW-0328">Glycosyltransferase</keyword>
<comment type="caution">
    <text evidence="13">The sequence shown here is derived from an EMBL/GenBank/DDBJ whole genome shotgun (WGS) entry which is preliminary data.</text>
</comment>
<evidence type="ECO:0000256" key="9">
    <source>
        <dbReference type="RuleBase" id="RU361232"/>
    </source>
</evidence>
<sequence>MAMASEAFALFLGHVPRNCKVVPPISFSRRFIVVSCKMRHSNFSPKRNEQTNRAPPSQLHLRADLDPLSSETDNFVDNNNTIDGAVSTGEDEIKEIQKDEGTSEPPTLPLQHLIKMIKNAEENILLLNEARIKALEEVDKVLAEKEALHSEIKILETKLAEIDSKLKVTNQEKADTSTRTNTSSDSSLLSEINTLRIENSVLKSKVEELKEKEKRVEMLEREKCQLEASIKDLEESAQTEEDENKFNEELQKKVKTLEEQLRVSDKEINALMKLYEESVEVFQKTLDKLKEESEKSVRDLKEVSWEFWSSLSLMVDGWLLEKKISVADAEKLRNLVLNRDLYLRETYLSCKGLNESEIIAKFLKLTLPRNSSGLHVVHIAAEMAPIAKVGGLGDVVSGLCKALQRKGNMVEIILPKYDCMDHDRVQDLKVLHETVESYFEGQLFKNKIWVGIVEGLPVYFIEPLHPAKYFSRGKFYGDGDDFRRFMYFSRAALELLLESKKKPDIIHCHDWQTAFVAPLYWDIFANRGLNSARICFTCHNFEHQGAVPAHDLKPCGLDVDHLDRPDRLQDDSSHGRINAVKGAIVYSNIVTTVSPTYAQEVRSPEGGRGLHLALKTHSRKFFGVLNGIDTDTWNPRADNFIKAQYSYDDLQGKLINKDYIRKQLGLSTSDPSQPLVGCITRLVPQKGVHLIRNAMYKTLELGGQFVLLGSSPVPHIQKEFESIAENFKSHADARLILKYDDVFSHLIYAASDMFIIPSIFEPCGLTQMIAMQYGSIPIARKTGGLNDSVFDLDDNSIPAELRNGFTFVNADEQSLNGAMERAFKYYKKNPEVWQELVKRAMTIDFSWESSASQYEELYHKSLARARAFAQT</sequence>
<reference evidence="13" key="1">
    <citation type="submission" date="2020-01" db="EMBL/GenBank/DDBJ databases">
        <title>Genome sequence of Kobresia littledalei, the first chromosome-level genome in the family Cyperaceae.</title>
        <authorList>
            <person name="Qu G."/>
        </authorList>
    </citation>
    <scope>NUCLEOTIDE SEQUENCE</scope>
    <source>
        <strain evidence="13">C.B.Clarke</strain>
        <tissue evidence="13">Leaf</tissue>
    </source>
</reference>
<dbReference type="InterPro" id="IPR011835">
    <property type="entry name" value="GS/SS"/>
</dbReference>
<feature type="domain" description="Glycosyl transferase family 1" evidence="11">
    <location>
        <begin position="670"/>
        <end position="826"/>
    </location>
</feature>
<evidence type="ECO:0000256" key="1">
    <source>
        <dbReference type="ARBA" id="ARBA00001478"/>
    </source>
</evidence>
<name>A0A833V885_9POAL</name>
<evidence type="ECO:0000313" key="14">
    <source>
        <dbReference type="Proteomes" id="UP000623129"/>
    </source>
</evidence>
<dbReference type="NCBIfam" id="TIGR02095">
    <property type="entry name" value="glgA"/>
    <property type="match status" value="1"/>
</dbReference>
<evidence type="ECO:0000256" key="2">
    <source>
        <dbReference type="ARBA" id="ARBA00004727"/>
    </source>
</evidence>
<comment type="catalytic activity">
    <reaction evidence="1">
        <text>[(1-&gt;4)-alpha-D-glucosyl](n) + ADP-alpha-D-glucose = [(1-&gt;4)-alpha-D-glucosyl](n+1) + ADP + H(+)</text>
        <dbReference type="Rhea" id="RHEA:18189"/>
        <dbReference type="Rhea" id="RHEA-COMP:9584"/>
        <dbReference type="Rhea" id="RHEA-COMP:9587"/>
        <dbReference type="ChEBI" id="CHEBI:15378"/>
        <dbReference type="ChEBI" id="CHEBI:15444"/>
        <dbReference type="ChEBI" id="CHEBI:57498"/>
        <dbReference type="ChEBI" id="CHEBI:456216"/>
        <dbReference type="EC" id="2.4.1.21"/>
    </reaction>
</comment>
<evidence type="ECO:0000256" key="7">
    <source>
        <dbReference type="ARBA" id="ARBA00022946"/>
    </source>
</evidence>
<feature type="coiled-coil region" evidence="10">
    <location>
        <begin position="110"/>
        <end position="306"/>
    </location>
</feature>
<keyword evidence="8 9" id="KW-0035">Amyloplast</keyword>
<dbReference type="InterPro" id="IPR001296">
    <property type="entry name" value="Glyco_trans_1"/>
</dbReference>
<dbReference type="Pfam" id="PF08323">
    <property type="entry name" value="Glyco_transf_5"/>
    <property type="match status" value="1"/>
</dbReference>
<comment type="pathway">
    <text evidence="2 9">Glycan biosynthesis; starch biosynthesis.</text>
</comment>
<dbReference type="SUPFAM" id="SSF53756">
    <property type="entry name" value="UDP-Glycosyltransferase/glycogen phosphorylase"/>
    <property type="match status" value="1"/>
</dbReference>
<keyword evidence="8 9" id="KW-0934">Plastid</keyword>
<dbReference type="OrthoDB" id="2018403at2759"/>
<keyword evidence="6 9" id="KW-0750">Starch biosynthesis</keyword>